<dbReference type="SUPFAM" id="SSF48452">
    <property type="entry name" value="TPR-like"/>
    <property type="match status" value="1"/>
</dbReference>
<dbReference type="STRING" id="45072.Lqua_1410"/>
<dbReference type="InterPro" id="IPR011990">
    <property type="entry name" value="TPR-like_helical_dom_sf"/>
</dbReference>
<evidence type="ECO:0000313" key="4">
    <source>
        <dbReference type="Proteomes" id="UP000054639"/>
    </source>
</evidence>
<feature type="repeat" description="TPR" evidence="1">
    <location>
        <begin position="5"/>
        <end position="38"/>
    </location>
</feature>
<sequence length="877" mass="101565">MKDKAKKLVKAAERFLNQKRYEKAEAKLQEAFKLSPDSDIAWYTKGLVHLAKKEYAEAVYIFEKVADSYPVYEVRATLKINLICYEARNFSPEELEELKKPSVQVLRDVYCTPQYQNEFNDLRRNHQKIKDFDYNKKIEWILSLMRFSFKYYSADNKHFPFANASLLGSTTEAIQKRFKYVGNNVAKFVINKFNPQNISASIDNYALEVLGNLEDDVFLDESQVILRMIFETIHQLPREKRGALLDFLPWGANSWYFLEFCSTFFRDSEEDSSVPFMYPVNHGESDASIMLYNEFQKSLMIDNCLVKVVIPDLLKEDLHRLYHFFTTVQANLIDPLNSIKPLEELPNLKPLLWYFKHTYQFARLTALLPAPMDQKTYVHHIDGAQPCEISPLVHLLLLTPTEDSLVGNLKSKLALIRRIQMVGEVFTRRGWGNQLDTIDYVDAELLNEIRNGLSHLEDLHSFAHIFELEHNNAQIIDLYKELNHLRDKIYQVIKNRQMQFNTLPDVTSPFKVWKGSMTTYWNRVKDYYKQPVPFNPQTFVPSVPLLENQTLTKFLDSINKNSQYYKKVCSMLRGEIPMEQLSFDETKDLSTPAVRQAIIKKTLKTASKKYTELKNNFIKQKSAERKAEEQALLNTKKTVMQNDYPHLRALGFTSYDQLHKPEKMSVRSLLHTLQSRFEFLRKILIDSGVNFDDTTSAEVVKSLITSDVEVLLSCSYLITQIVSIMNKLDGLEALEVIHPQLPVRLPCFIALRNALEHNDPVIDSKDNNFIQMQSNTNILMAQITHELIDQFFVATMKADPILMADNPDDFITEKETPRSKQAAAIDCTTLEYPDLPVRMIPVYGVGARDLFFNTVTFNSELHPAEVQESNTIKIGLD</sequence>
<evidence type="ECO:0000313" key="2">
    <source>
        <dbReference type="EMBL" id="KTD51183.1"/>
    </source>
</evidence>
<accession>A0A378KSM0</accession>
<dbReference type="RefSeq" id="WP_058473569.1">
    <property type="nucleotide sequence ID" value="NZ_CAAAIL010000013.1"/>
</dbReference>
<dbReference type="AlphaFoldDB" id="A0A378KSM0"/>
<gene>
    <name evidence="2" type="ORF">Lqua_1410</name>
    <name evidence="3" type="ORF">NCTC12376_01381</name>
</gene>
<dbReference type="Gene3D" id="1.25.40.10">
    <property type="entry name" value="Tetratricopeptide repeat domain"/>
    <property type="match status" value="1"/>
</dbReference>
<reference evidence="3 5" key="2">
    <citation type="submission" date="2018-06" db="EMBL/GenBank/DDBJ databases">
        <authorList>
            <consortium name="Pathogen Informatics"/>
            <person name="Doyle S."/>
        </authorList>
    </citation>
    <scope>NUCLEOTIDE SEQUENCE [LARGE SCALE GENOMIC DNA]</scope>
    <source>
        <strain evidence="3 5">NCTC12376</strain>
    </source>
</reference>
<reference evidence="2 4" key="1">
    <citation type="submission" date="2015-11" db="EMBL/GenBank/DDBJ databases">
        <title>Genomic analysis of 38 Legionella species identifies large and diverse effector repertoires.</title>
        <authorList>
            <person name="Burstein D."/>
            <person name="Amaro F."/>
            <person name="Zusman T."/>
            <person name="Lifshitz Z."/>
            <person name="Cohen O."/>
            <person name="Gilbert J.A."/>
            <person name="Pupko T."/>
            <person name="Shuman H.A."/>
            <person name="Segal G."/>
        </authorList>
    </citation>
    <scope>NUCLEOTIDE SEQUENCE [LARGE SCALE GENOMIC DNA]</scope>
    <source>
        <strain evidence="2 4">ATCC 49507</strain>
    </source>
</reference>
<evidence type="ECO:0000313" key="5">
    <source>
        <dbReference type="Proteomes" id="UP000254230"/>
    </source>
</evidence>
<name>A0A378KSM0_9GAMM</name>
<keyword evidence="1" id="KW-0802">TPR repeat</keyword>
<keyword evidence="4" id="KW-1185">Reference proteome</keyword>
<dbReference type="EMBL" id="UGOW01000001">
    <property type="protein sequence ID" value="STY17573.1"/>
    <property type="molecule type" value="Genomic_DNA"/>
</dbReference>
<evidence type="ECO:0000313" key="3">
    <source>
        <dbReference type="EMBL" id="STY17573.1"/>
    </source>
</evidence>
<organism evidence="3 5">
    <name type="scientific">Legionella quateirensis</name>
    <dbReference type="NCBI Taxonomy" id="45072"/>
    <lineage>
        <taxon>Bacteria</taxon>
        <taxon>Pseudomonadati</taxon>
        <taxon>Pseudomonadota</taxon>
        <taxon>Gammaproteobacteria</taxon>
        <taxon>Legionellales</taxon>
        <taxon>Legionellaceae</taxon>
        <taxon>Legionella</taxon>
    </lineage>
</organism>
<proteinExistence type="predicted"/>
<dbReference type="Proteomes" id="UP000254230">
    <property type="component" value="Unassembled WGS sequence"/>
</dbReference>
<dbReference type="OrthoDB" id="5637745at2"/>
<evidence type="ECO:0000256" key="1">
    <source>
        <dbReference type="PROSITE-ProRule" id="PRU00339"/>
    </source>
</evidence>
<dbReference type="EMBL" id="LNYR01000012">
    <property type="protein sequence ID" value="KTD51183.1"/>
    <property type="molecule type" value="Genomic_DNA"/>
</dbReference>
<dbReference type="Proteomes" id="UP000054639">
    <property type="component" value="Unassembled WGS sequence"/>
</dbReference>
<dbReference type="InterPro" id="IPR019734">
    <property type="entry name" value="TPR_rpt"/>
</dbReference>
<protein>
    <submittedName>
        <fullName evidence="2 3">Tetratricopeptide repeat</fullName>
    </submittedName>
</protein>
<dbReference type="PROSITE" id="PS50005">
    <property type="entry name" value="TPR"/>
    <property type="match status" value="1"/>
</dbReference>
<dbReference type="Pfam" id="PF13432">
    <property type="entry name" value="TPR_16"/>
    <property type="match status" value="1"/>
</dbReference>